<dbReference type="AlphaFoldDB" id="A0A4Y2MXN8"/>
<dbReference type="EMBL" id="BGPR01008156">
    <property type="protein sequence ID" value="GBN31931.1"/>
    <property type="molecule type" value="Genomic_DNA"/>
</dbReference>
<reference evidence="1 2" key="1">
    <citation type="journal article" date="2019" name="Sci. Rep.">
        <title>Orb-weaving spider Araneus ventricosus genome elucidates the spidroin gene catalogue.</title>
        <authorList>
            <person name="Kono N."/>
            <person name="Nakamura H."/>
            <person name="Ohtoshi R."/>
            <person name="Moran D.A.P."/>
            <person name="Shinohara A."/>
            <person name="Yoshida Y."/>
            <person name="Fujiwara M."/>
            <person name="Mori M."/>
            <person name="Tomita M."/>
            <person name="Arakawa K."/>
        </authorList>
    </citation>
    <scope>NUCLEOTIDE SEQUENCE [LARGE SCALE GENOMIC DNA]</scope>
</reference>
<sequence>MHQQNHSSKTSKFHEKIRPGRLVIIGWITSTYPRDTKLRDYQECPQVQEPRVRGLRFLGVVDQSPTSVGTFNPLIKPLSTVLRSLKLVRDSPKNSNSHLLFFLRFYSLLQGVDEVVKPLLSFPSLDNRTLVDQ</sequence>
<accession>A0A4Y2MXN8</accession>
<proteinExistence type="predicted"/>
<dbReference type="Proteomes" id="UP000499080">
    <property type="component" value="Unassembled WGS sequence"/>
</dbReference>
<protein>
    <submittedName>
        <fullName evidence="1">Uncharacterized protein</fullName>
    </submittedName>
</protein>
<name>A0A4Y2MXN8_ARAVE</name>
<evidence type="ECO:0000313" key="2">
    <source>
        <dbReference type="Proteomes" id="UP000499080"/>
    </source>
</evidence>
<comment type="caution">
    <text evidence="1">The sequence shown here is derived from an EMBL/GenBank/DDBJ whole genome shotgun (WGS) entry which is preliminary data.</text>
</comment>
<gene>
    <name evidence="1" type="ORF">AVEN_38617_1</name>
</gene>
<organism evidence="1 2">
    <name type="scientific">Araneus ventricosus</name>
    <name type="common">Orbweaver spider</name>
    <name type="synonym">Epeira ventricosa</name>
    <dbReference type="NCBI Taxonomy" id="182803"/>
    <lineage>
        <taxon>Eukaryota</taxon>
        <taxon>Metazoa</taxon>
        <taxon>Ecdysozoa</taxon>
        <taxon>Arthropoda</taxon>
        <taxon>Chelicerata</taxon>
        <taxon>Arachnida</taxon>
        <taxon>Araneae</taxon>
        <taxon>Araneomorphae</taxon>
        <taxon>Entelegynae</taxon>
        <taxon>Araneoidea</taxon>
        <taxon>Araneidae</taxon>
        <taxon>Araneus</taxon>
    </lineage>
</organism>
<evidence type="ECO:0000313" key="1">
    <source>
        <dbReference type="EMBL" id="GBN31931.1"/>
    </source>
</evidence>
<keyword evidence="2" id="KW-1185">Reference proteome</keyword>